<dbReference type="EMBL" id="JBBBZM010000003">
    <property type="protein sequence ID" value="KAL0640464.1"/>
    <property type="molecule type" value="Genomic_DNA"/>
</dbReference>
<keyword evidence="2" id="KW-0732">Signal</keyword>
<accession>A0ABR3GX55</accession>
<reference evidence="5 6" key="1">
    <citation type="submission" date="2024-02" db="EMBL/GenBank/DDBJ databases">
        <title>Discinaceae phylogenomics.</title>
        <authorList>
            <person name="Dirks A.C."/>
            <person name="James T.Y."/>
        </authorList>
    </citation>
    <scope>NUCLEOTIDE SEQUENCE [LARGE SCALE GENOMIC DNA]</scope>
    <source>
        <strain evidence="5 6">ACD0624</strain>
    </source>
</reference>
<evidence type="ECO:0000313" key="5">
    <source>
        <dbReference type="EMBL" id="KAL0640464.1"/>
    </source>
</evidence>
<protein>
    <recommendedName>
        <fullName evidence="7">Gpi anchored protein</fullName>
    </recommendedName>
</protein>
<proteinExistence type="predicted"/>
<feature type="domain" description="DUF7029" evidence="3">
    <location>
        <begin position="92"/>
        <end position="189"/>
    </location>
</feature>
<evidence type="ECO:0000256" key="1">
    <source>
        <dbReference type="SAM" id="Phobius"/>
    </source>
</evidence>
<keyword evidence="6" id="KW-1185">Reference proteome</keyword>
<comment type="caution">
    <text evidence="5">The sequence shown here is derived from an EMBL/GenBank/DDBJ whole genome shotgun (WGS) entry which is preliminary data.</text>
</comment>
<keyword evidence="1" id="KW-1133">Transmembrane helix</keyword>
<keyword evidence="1" id="KW-0812">Transmembrane</keyword>
<feature type="domain" description="DUF7223" evidence="4">
    <location>
        <begin position="260"/>
        <end position="470"/>
    </location>
</feature>
<evidence type="ECO:0008006" key="7">
    <source>
        <dbReference type="Google" id="ProtNLM"/>
    </source>
</evidence>
<dbReference type="InterPro" id="IPR055647">
    <property type="entry name" value="DUF7223"/>
</dbReference>
<evidence type="ECO:0000256" key="2">
    <source>
        <dbReference type="SAM" id="SignalP"/>
    </source>
</evidence>
<evidence type="ECO:0000259" key="4">
    <source>
        <dbReference type="Pfam" id="PF23865"/>
    </source>
</evidence>
<name>A0ABR3GX55_9PEZI</name>
<feature type="transmembrane region" description="Helical" evidence="1">
    <location>
        <begin position="602"/>
        <end position="622"/>
    </location>
</feature>
<dbReference type="Proteomes" id="UP001447188">
    <property type="component" value="Unassembled WGS sequence"/>
</dbReference>
<feature type="signal peptide" evidence="2">
    <location>
        <begin position="1"/>
        <end position="21"/>
    </location>
</feature>
<dbReference type="InterPro" id="IPR054293">
    <property type="entry name" value="DUF7029"/>
</dbReference>
<evidence type="ECO:0000259" key="3">
    <source>
        <dbReference type="Pfam" id="PF22974"/>
    </source>
</evidence>
<feature type="chain" id="PRO_5046106225" description="Gpi anchored protein" evidence="2">
    <location>
        <begin position="22"/>
        <end position="623"/>
    </location>
</feature>
<evidence type="ECO:0000313" key="6">
    <source>
        <dbReference type="Proteomes" id="UP001447188"/>
    </source>
</evidence>
<sequence>MLARFITSAAFILSSFEGIVAVSSTTEVNVFERSPDALTLLPHTKRTSGLKTRDIGRSALHPQTQVVLPYGEDSHSSNGQHLFALDITLTSHNSVPIVLLEDFEHLTSSIACLGDSIKITFSDSSDFAYTQDLWDPLEEFVLISSHPESGCNPSDERGVYKVTNTHCNALTSTVELSTEPLSFHDAAKRLSVDFGHTTREDFHRDLIKRQATSKEIEDDEEDDTFNFRSNSTISLDTSFPPRITLYPIDLPVAVAGTGNSPLDVQVTCVGCGVSGQLVVRGHLDIDPDLTEGAELEWAWAEIEVTKAIKTTMQLELFLAIKTKEWDFPLLPNPIPFTPFQVPGIISVGPEFDYRLLAALGFGSMEANFTYGAVIDVPVGSIARFDFKETNSSFARGWDKTTLNQIPFSVNSLNGNLDLSLNVTAQPSVAFKVTMLNAISDGLSAGPSIDFAAPKILLAVKQLDNVTKSCASPGENDYEYYEDAFQFSTNWELGVSLSLSAEADFPILPSLSTSISAVLYTHTFTPNLVCLVFDSVTKTGELKPAESVSPLIDVAKVQASVDKTGHLPSGVDPSLLATYTASGPLSTSIVSAVDEAKGVASSMTIGGGGILSLLVAVAAVAMAL</sequence>
<gene>
    <name evidence="5" type="ORF">Q9L58_000434</name>
</gene>
<dbReference type="Pfam" id="PF23865">
    <property type="entry name" value="DUF7223"/>
    <property type="match status" value="1"/>
</dbReference>
<dbReference type="Pfam" id="PF22974">
    <property type="entry name" value="DUF7029"/>
    <property type="match status" value="1"/>
</dbReference>
<organism evidence="5 6">
    <name type="scientific">Discina gigas</name>
    <dbReference type="NCBI Taxonomy" id="1032678"/>
    <lineage>
        <taxon>Eukaryota</taxon>
        <taxon>Fungi</taxon>
        <taxon>Dikarya</taxon>
        <taxon>Ascomycota</taxon>
        <taxon>Pezizomycotina</taxon>
        <taxon>Pezizomycetes</taxon>
        <taxon>Pezizales</taxon>
        <taxon>Discinaceae</taxon>
        <taxon>Discina</taxon>
    </lineage>
</organism>
<keyword evidence="1" id="KW-0472">Membrane</keyword>